<dbReference type="SUPFAM" id="SSF52540">
    <property type="entry name" value="P-loop containing nucleoside triphosphate hydrolases"/>
    <property type="match status" value="1"/>
</dbReference>
<reference evidence="5 6" key="1">
    <citation type="submission" date="2019-01" db="EMBL/GenBank/DDBJ databases">
        <title>Draft Genome and Complete Hox-Cluster Characterization of the Sterlet Sturgeon (Acipenser ruthenus).</title>
        <authorList>
            <person name="Wei Q."/>
        </authorList>
    </citation>
    <scope>NUCLEOTIDE SEQUENCE [LARGE SCALE GENOMIC DNA]</scope>
    <source>
        <strain evidence="5">WHYD16114868_AA</strain>
        <tissue evidence="5">Blood</tissue>
    </source>
</reference>
<name>A0A444UKV5_ACIRT</name>
<accession>A0A444UKV5</accession>
<proteinExistence type="predicted"/>
<dbReference type="GO" id="GO:0016301">
    <property type="term" value="F:kinase activity"/>
    <property type="evidence" value="ECO:0007669"/>
    <property type="project" value="UniProtKB-KW"/>
</dbReference>
<evidence type="ECO:0000256" key="1">
    <source>
        <dbReference type="ARBA" id="ARBA00022741"/>
    </source>
</evidence>
<keyword evidence="5" id="KW-0418">Kinase</keyword>
<dbReference type="InterPro" id="IPR052648">
    <property type="entry name" value="Ser-tRNA(Sec)_kinase"/>
</dbReference>
<dbReference type="Pfam" id="PF00076">
    <property type="entry name" value="RRM_1"/>
    <property type="match status" value="1"/>
</dbReference>
<evidence type="ECO:0000313" key="5">
    <source>
        <dbReference type="EMBL" id="RXM35830.1"/>
    </source>
</evidence>
<evidence type="ECO:0000256" key="3">
    <source>
        <dbReference type="PROSITE-ProRule" id="PRU00176"/>
    </source>
</evidence>
<keyword evidence="6" id="KW-1185">Reference proteome</keyword>
<dbReference type="SUPFAM" id="SSF54928">
    <property type="entry name" value="RNA-binding domain, RBD"/>
    <property type="match status" value="1"/>
</dbReference>
<dbReference type="PANTHER" id="PTHR20873">
    <property type="entry name" value="L-SERYL-TRNA(SEC) KINASE"/>
    <property type="match status" value="1"/>
</dbReference>
<dbReference type="Gene3D" id="3.30.70.330">
    <property type="match status" value="1"/>
</dbReference>
<keyword evidence="5" id="KW-0808">Transferase</keyword>
<dbReference type="InterPro" id="IPR000504">
    <property type="entry name" value="RRM_dom"/>
</dbReference>
<protein>
    <submittedName>
        <fullName evidence="5">L-seryl-tRNA(Sec) kinase</fullName>
    </submittedName>
</protein>
<dbReference type="GO" id="GO:0005524">
    <property type="term" value="F:ATP binding"/>
    <property type="evidence" value="ECO:0007669"/>
    <property type="project" value="UniProtKB-KW"/>
</dbReference>
<gene>
    <name evidence="5" type="ORF">EOD39_0896</name>
</gene>
<keyword evidence="3" id="KW-0694">RNA-binding</keyword>
<dbReference type="PANTHER" id="PTHR20873:SF0">
    <property type="entry name" value="L-SERYL-TRNA(SEC) KINASE"/>
    <property type="match status" value="1"/>
</dbReference>
<dbReference type="AlphaFoldDB" id="A0A444UKV5"/>
<dbReference type="Proteomes" id="UP000289886">
    <property type="component" value="Unassembled WGS sequence"/>
</dbReference>
<keyword evidence="1" id="KW-0547">Nucleotide-binding</keyword>
<organism evidence="5 6">
    <name type="scientific">Acipenser ruthenus</name>
    <name type="common">Sterlet sturgeon</name>
    <dbReference type="NCBI Taxonomy" id="7906"/>
    <lineage>
        <taxon>Eukaryota</taxon>
        <taxon>Metazoa</taxon>
        <taxon>Chordata</taxon>
        <taxon>Craniata</taxon>
        <taxon>Vertebrata</taxon>
        <taxon>Euteleostomi</taxon>
        <taxon>Actinopterygii</taxon>
        <taxon>Chondrostei</taxon>
        <taxon>Acipenseriformes</taxon>
        <taxon>Acipenseridae</taxon>
        <taxon>Acipenser</taxon>
    </lineage>
</organism>
<dbReference type="Pfam" id="PF08433">
    <property type="entry name" value="KTI12"/>
    <property type="match status" value="1"/>
</dbReference>
<dbReference type="SMART" id="SM00360">
    <property type="entry name" value="RRM"/>
    <property type="match status" value="1"/>
</dbReference>
<dbReference type="PROSITE" id="PS50102">
    <property type="entry name" value="RRM"/>
    <property type="match status" value="1"/>
</dbReference>
<evidence type="ECO:0000259" key="4">
    <source>
        <dbReference type="PROSITE" id="PS50102"/>
    </source>
</evidence>
<dbReference type="InterPro" id="IPR035979">
    <property type="entry name" value="RBD_domain_sf"/>
</dbReference>
<dbReference type="Gene3D" id="3.40.50.300">
    <property type="entry name" value="P-loop containing nucleotide triphosphate hydrolases"/>
    <property type="match status" value="1"/>
</dbReference>
<dbReference type="EMBL" id="SCEB01214359">
    <property type="protein sequence ID" value="RXM35830.1"/>
    <property type="molecule type" value="Genomic_DNA"/>
</dbReference>
<dbReference type="InterPro" id="IPR013641">
    <property type="entry name" value="KTI12/PSTK"/>
</dbReference>
<feature type="domain" description="RRM" evidence="4">
    <location>
        <begin position="24"/>
        <end position="131"/>
    </location>
</feature>
<dbReference type="InterPro" id="IPR027417">
    <property type="entry name" value="P-loop_NTPase"/>
</dbReference>
<sequence>MDFKEHTNSTMETIYQKRVEKSQREVYVGNIPFSVRKVGIAERQCKKMQQFNHLPHENGNIHILHFVLYIQQEIADLFKAFNPLSIRIVHSEEKCFAFVDFANQNSAQQAISRLNDSVYEGRRIIVRCAYASRVSSHECTTFETKVKELRVKEESNGCSASAGKSTLSRALPEYLWRRRRWGCAVVSYDDVIPEQAFNLQLELRESDTVDETLLGSSPTLCEPPFREDVTWKRFIHSLQPRSALSSETEISGTHLPHQSASRPLLIVLDDNFYYRSMRYEVFQLARKSSLGFCQVFLECSQDLCLWRNRQRSSPVPDEVIVAMSHRIEPPNPRKHPWEQNSLLLESGGCISDDHIQKMIALFSSALDNPLKPSEDNTEQKEADRLCCATSVLHQADQACRHLVSMAMKTAKDNKLSPDNMRLLAAELNKLKGVFLEDLRRGHVRGNPIDLGGREEDVVRLVVSQFEQLKMDIVGTFCLNTP</sequence>
<evidence type="ECO:0000256" key="2">
    <source>
        <dbReference type="ARBA" id="ARBA00022840"/>
    </source>
</evidence>
<keyword evidence="2" id="KW-0067">ATP-binding</keyword>
<dbReference type="GO" id="GO:0000049">
    <property type="term" value="F:tRNA binding"/>
    <property type="evidence" value="ECO:0007669"/>
    <property type="project" value="TreeGrafter"/>
</dbReference>
<dbReference type="InterPro" id="IPR012677">
    <property type="entry name" value="Nucleotide-bd_a/b_plait_sf"/>
</dbReference>
<evidence type="ECO:0000313" key="6">
    <source>
        <dbReference type="Proteomes" id="UP000289886"/>
    </source>
</evidence>
<comment type="caution">
    <text evidence="5">The sequence shown here is derived from an EMBL/GenBank/DDBJ whole genome shotgun (WGS) entry which is preliminary data.</text>
</comment>